<reference evidence="2" key="2">
    <citation type="journal article" date="2021" name="PeerJ">
        <title>Extensive microbial diversity within the chicken gut microbiome revealed by metagenomics and culture.</title>
        <authorList>
            <person name="Gilroy R."/>
            <person name="Ravi A."/>
            <person name="Getino M."/>
            <person name="Pursley I."/>
            <person name="Horton D.L."/>
            <person name="Alikhan N.F."/>
            <person name="Baker D."/>
            <person name="Gharbi K."/>
            <person name="Hall N."/>
            <person name="Watson M."/>
            <person name="Adriaenssens E.M."/>
            <person name="Foster-Nyarko E."/>
            <person name="Jarju S."/>
            <person name="Secka A."/>
            <person name="Antonio M."/>
            <person name="Oren A."/>
            <person name="Chaudhuri R.R."/>
            <person name="La Ragione R."/>
            <person name="Hildebrand F."/>
            <person name="Pallen M.J."/>
        </authorList>
    </citation>
    <scope>NUCLEOTIDE SEQUENCE</scope>
    <source>
        <strain evidence="2">11167</strain>
    </source>
</reference>
<evidence type="ECO:0000313" key="2">
    <source>
        <dbReference type="EMBL" id="MBO8442680.1"/>
    </source>
</evidence>
<evidence type="ECO:0000256" key="1">
    <source>
        <dbReference type="SAM" id="SignalP"/>
    </source>
</evidence>
<protein>
    <submittedName>
        <fullName evidence="2">Uncharacterized protein</fullName>
    </submittedName>
</protein>
<reference evidence="2" key="1">
    <citation type="submission" date="2020-10" db="EMBL/GenBank/DDBJ databases">
        <authorList>
            <person name="Gilroy R."/>
        </authorList>
    </citation>
    <scope>NUCLEOTIDE SEQUENCE</scope>
    <source>
        <strain evidence="2">11167</strain>
    </source>
</reference>
<proteinExistence type="predicted"/>
<dbReference type="Proteomes" id="UP000823633">
    <property type="component" value="Unassembled WGS sequence"/>
</dbReference>
<comment type="caution">
    <text evidence="2">The sequence shown here is derived from an EMBL/GenBank/DDBJ whole genome shotgun (WGS) entry which is preliminary data.</text>
</comment>
<keyword evidence="1" id="KW-0732">Signal</keyword>
<feature type="signal peptide" evidence="1">
    <location>
        <begin position="1"/>
        <end position="19"/>
    </location>
</feature>
<accession>A0A9D9H6B2</accession>
<dbReference type="AlphaFoldDB" id="A0A9D9H6B2"/>
<name>A0A9D9H6B2_9SPIR</name>
<organism evidence="2 3">
    <name type="scientific">Candidatus Aphodenecus pullistercoris</name>
    <dbReference type="NCBI Taxonomy" id="2840669"/>
    <lineage>
        <taxon>Bacteria</taxon>
        <taxon>Pseudomonadati</taxon>
        <taxon>Spirochaetota</taxon>
        <taxon>Spirochaetia</taxon>
        <taxon>Spirochaetales</taxon>
        <taxon>Candidatus Aphodenecus</taxon>
    </lineage>
</organism>
<evidence type="ECO:0000313" key="3">
    <source>
        <dbReference type="Proteomes" id="UP000823633"/>
    </source>
</evidence>
<sequence length="188" mass="20194">MRKVLALLLLAAFACTAYAFDLVLPEVGEVSYSLLDGDDVFTVDDSVFYKTAFDGTVLAERFSDTITLLSYGEHGDRQAIVMLSSPQSEVEMQLTSLTRSTNGPILIAVGTPLTMALVEELGPTEIFATGGLSNTVRAMLRREGIPSHEVSSGSILQISEDGVTVIDGTPEGRYITCPTCGTRIYLAF</sequence>
<gene>
    <name evidence="2" type="ORF">IAC42_02820</name>
</gene>
<dbReference type="EMBL" id="JADIMU010000018">
    <property type="protein sequence ID" value="MBO8442680.1"/>
    <property type="molecule type" value="Genomic_DNA"/>
</dbReference>
<feature type="chain" id="PRO_5038702225" evidence="1">
    <location>
        <begin position="20"/>
        <end position="188"/>
    </location>
</feature>
<dbReference type="PROSITE" id="PS51257">
    <property type="entry name" value="PROKAR_LIPOPROTEIN"/>
    <property type="match status" value="1"/>
</dbReference>